<dbReference type="RefSeq" id="WP_215784591.1">
    <property type="nucleotide sequence ID" value="NZ_JAHKKG010000001.1"/>
</dbReference>
<evidence type="ECO:0000313" key="2">
    <source>
        <dbReference type="Proteomes" id="UP001519654"/>
    </source>
</evidence>
<keyword evidence="2" id="KW-1185">Reference proteome</keyword>
<dbReference type="Proteomes" id="UP001519654">
    <property type="component" value="Unassembled WGS sequence"/>
</dbReference>
<evidence type="ECO:0000313" key="1">
    <source>
        <dbReference type="EMBL" id="MBU2662668.1"/>
    </source>
</evidence>
<comment type="caution">
    <text evidence="1">The sequence shown here is derived from an EMBL/GenBank/DDBJ whole genome shotgun (WGS) entry which is preliminary data.</text>
</comment>
<protein>
    <submittedName>
        <fullName evidence="1">Uncharacterized protein</fullName>
    </submittedName>
</protein>
<proteinExistence type="predicted"/>
<name>A0ABS5YGQ1_9ACTN</name>
<accession>A0ABS5YGQ1</accession>
<reference evidence="1 2" key="1">
    <citation type="submission" date="2021-06" db="EMBL/GenBank/DDBJ databases">
        <title>Actinoplanes lichenicola sp. nov., and Actinoplanes ovalisporus sp. nov., isolated from lichen in Thailand.</title>
        <authorList>
            <person name="Saeng-In P."/>
            <person name="Kanchanasin P."/>
            <person name="Yuki M."/>
            <person name="Kudo T."/>
            <person name="Ohkuma M."/>
            <person name="Phongsopitanun W."/>
            <person name="Tanasupawat S."/>
        </authorList>
    </citation>
    <scope>NUCLEOTIDE SEQUENCE [LARGE SCALE GENOMIC DNA]</scope>
    <source>
        <strain evidence="1 2">NBRC 110975</strain>
    </source>
</reference>
<organism evidence="1 2">
    <name type="scientific">Paractinoplanes bogorensis</name>
    <dbReference type="NCBI Taxonomy" id="1610840"/>
    <lineage>
        <taxon>Bacteria</taxon>
        <taxon>Bacillati</taxon>
        <taxon>Actinomycetota</taxon>
        <taxon>Actinomycetes</taxon>
        <taxon>Micromonosporales</taxon>
        <taxon>Micromonosporaceae</taxon>
        <taxon>Paractinoplanes</taxon>
    </lineage>
</organism>
<sequence>MGPTRGLPDLLAEIASQGGYESGFGPEPVVSLESFFEGNDDLGSIGSNLADHPGVQQFFTVLRHVRERPEVHDVWVGISEVMGDDEWPFSNHVYVVTSASADELLRWTTALSPEPEIASGWWNDVPPLKSIPVSAGMRVLTLWWD</sequence>
<gene>
    <name evidence="1" type="ORF">KOI35_04035</name>
</gene>
<dbReference type="EMBL" id="JAHKKG010000001">
    <property type="protein sequence ID" value="MBU2662668.1"/>
    <property type="molecule type" value="Genomic_DNA"/>
</dbReference>